<evidence type="ECO:0008006" key="4">
    <source>
        <dbReference type="Google" id="ProtNLM"/>
    </source>
</evidence>
<evidence type="ECO:0000313" key="2">
    <source>
        <dbReference type="EMBL" id="EAS45865.1"/>
    </source>
</evidence>
<proteinExistence type="predicted"/>
<dbReference type="OrthoDB" id="6398942at2"/>
<organism evidence="2 3">
    <name type="scientific">Photobacterium profundum 3TCK</name>
    <dbReference type="NCBI Taxonomy" id="314280"/>
    <lineage>
        <taxon>Bacteria</taxon>
        <taxon>Pseudomonadati</taxon>
        <taxon>Pseudomonadota</taxon>
        <taxon>Gammaproteobacteria</taxon>
        <taxon>Vibrionales</taxon>
        <taxon>Vibrionaceae</taxon>
        <taxon>Photobacterium</taxon>
    </lineage>
</organism>
<name>Q1Z9H7_9GAMM</name>
<evidence type="ECO:0000313" key="3">
    <source>
        <dbReference type="Proteomes" id="UP000003789"/>
    </source>
</evidence>
<accession>Q1Z9H7</accession>
<reference evidence="2 3" key="1">
    <citation type="submission" date="2006-03" db="EMBL/GenBank/DDBJ databases">
        <authorList>
            <person name="Bartlett D.H."/>
            <person name="Valle G."/>
            <person name="Lauro F.M."/>
            <person name="Vezzi A."/>
            <person name="Simonato F."/>
            <person name="Eloe E."/>
            <person name="Vitulo N."/>
            <person name="Stratton T.K."/>
            <person name="D'angelo M."/>
            <person name="Ferriera S."/>
            <person name="Johnson J."/>
            <person name="Kravitz S."/>
            <person name="Beeson K."/>
            <person name="Sutton G."/>
            <person name="Rogers Y."/>
            <person name="Friedman R."/>
            <person name="Frazier M."/>
            <person name="Venter J.C."/>
        </authorList>
    </citation>
    <scope>NUCLEOTIDE SEQUENCE [LARGE SCALE GENOMIC DNA]</scope>
    <source>
        <strain evidence="2 3">3TCK</strain>
    </source>
</reference>
<evidence type="ECO:0000256" key="1">
    <source>
        <dbReference type="SAM" id="MobiDB-lite"/>
    </source>
</evidence>
<comment type="caution">
    <text evidence="2">The sequence shown here is derived from an EMBL/GenBank/DDBJ whole genome shotgun (WGS) entry which is preliminary data.</text>
</comment>
<dbReference type="EMBL" id="AAPH01000001">
    <property type="protein sequence ID" value="EAS45865.1"/>
    <property type="molecule type" value="Genomic_DNA"/>
</dbReference>
<dbReference type="Proteomes" id="UP000003789">
    <property type="component" value="Unassembled WGS sequence"/>
</dbReference>
<dbReference type="RefSeq" id="WP_006229175.1">
    <property type="nucleotide sequence ID" value="NZ_CH724134.1"/>
</dbReference>
<feature type="compositionally biased region" description="Polar residues" evidence="1">
    <location>
        <begin position="182"/>
        <end position="201"/>
    </location>
</feature>
<dbReference type="Pfam" id="PF14316">
    <property type="entry name" value="DUF4381"/>
    <property type="match status" value="1"/>
</dbReference>
<protein>
    <recommendedName>
        <fullName evidence="4">DUF4381 domain-containing protein</fullName>
    </recommendedName>
</protein>
<dbReference type="InterPro" id="IPR025489">
    <property type="entry name" value="DUF4381"/>
</dbReference>
<feature type="region of interest" description="Disordered" evidence="1">
    <location>
        <begin position="182"/>
        <end position="207"/>
    </location>
</feature>
<sequence length="207" mass="23292">MTILISTLSTAGNSATVNASSYVLRELVEIPLPASISWWPQTIGWKILGICFVISVLYGSYRTTVHWWHNRYRREALDALTHVNLIQPYAALVELLRITKITLNYAFPTQTASLIGTPLLTFLDATAPTQLNTSLGIRWQHALLHAPDDTVLSHEEIQQLQQQLILWVKHHRRQSTAPISCSDLKSTSSLKSNPNSESMTNKELPHD</sequence>
<dbReference type="AlphaFoldDB" id="Q1Z9H7"/>
<dbReference type="HOGENOM" id="CLU_113195_1_1_6"/>
<gene>
    <name evidence="2" type="ORF">P3TCK_05791</name>
</gene>